<comment type="cofactor">
    <cofactor evidence="1">
        <name>L-ascorbate</name>
        <dbReference type="ChEBI" id="CHEBI:38290"/>
    </cofactor>
</comment>
<dbReference type="InterPro" id="IPR045054">
    <property type="entry name" value="P4HA-like"/>
</dbReference>
<evidence type="ECO:0000256" key="2">
    <source>
        <dbReference type="ARBA" id="ARBA00022723"/>
    </source>
</evidence>
<evidence type="ECO:0000313" key="10">
    <source>
        <dbReference type="EMBL" id="VFT92884.1"/>
    </source>
</evidence>
<proteinExistence type="predicted"/>
<keyword evidence="7" id="KW-0812">Transmembrane</keyword>
<evidence type="ECO:0000256" key="7">
    <source>
        <dbReference type="SAM" id="Phobius"/>
    </source>
</evidence>
<feature type="region of interest" description="Disordered" evidence="6">
    <location>
        <begin position="1"/>
        <end position="39"/>
    </location>
</feature>
<keyword evidence="11" id="KW-1185">Reference proteome</keyword>
<organism evidence="10 11">
    <name type="scientific">Aphanomyces stellatus</name>
    <dbReference type="NCBI Taxonomy" id="120398"/>
    <lineage>
        <taxon>Eukaryota</taxon>
        <taxon>Sar</taxon>
        <taxon>Stramenopiles</taxon>
        <taxon>Oomycota</taxon>
        <taxon>Saprolegniomycetes</taxon>
        <taxon>Saprolegniales</taxon>
        <taxon>Verrucalvaceae</taxon>
        <taxon>Aphanomyces</taxon>
    </lineage>
</organism>
<sequence length="714" mass="78483">MAAARAVSKKEPTAAAAEPESIESIDTKEIKTPSKKQGSGNGGLFSVPLILLAIAAAFFAGTQNVAHAPLSRHLANSTSHLLPDSTIELAGPSADPATISNLFAFPGNKYASEVVHVVPRRVLTPDAACTAAPIVVREHVHVEEAMGHADALRATNHVLLLLNGRDEGIVLEWSKDAGCLHALTSAAATALGANPDYFANGLRLYNRHGDAIATADELDMERLAYILVDFQVWVWPGIRVGYTRVVHGITMTTLSLSPLVFDIEGFFTSEEAEAIIEHGLVTIKRSSVAKGDDHYASDTTRTSHTAFLDDTQFTRNFRVRAAALTRLPSPAFVERAQLVRYEAGQFFRKHEDYFHMDTFRASAAGATPRDVYKGWCAFASAILVTHDQLDGVVDDAARPGGPLFPSFDDKVTWQHAWLRLVLEKEPTLLDDIGLEEWTAWIKTSLDVNAPDIVDSILSGIGHVLPSLIRVWETHAAKNHPDLHFETPKPPVNGVAHYFRWIQWAKDRVAALGDDVPSDFRPTGSAYPTLNLAFQNKLMQFLLEDHTKDELAARITPDWADWLVTNKDAKNVVLDGARNDVVVFDLVVAAWTKRAGLDLFAYEKPKHMQHSEPNRFLTLFLYLNDVDEGGETVFPRSKERLATDIKRDGMDECSQGLAVPPRKLHTSLFYSMDGDNQVDPMSNHGGCPPAKGIKYGANLFTWNFDADEGANALGF</sequence>
<accession>A0A485L5P6</accession>
<keyword evidence="7" id="KW-0472">Membrane</keyword>
<keyword evidence="4" id="KW-0560">Oxidoreductase</keyword>
<dbReference type="EMBL" id="CAADRA010005823">
    <property type="protein sequence ID" value="VFT92884.1"/>
    <property type="molecule type" value="Genomic_DNA"/>
</dbReference>
<dbReference type="GO" id="GO:0005783">
    <property type="term" value="C:endoplasmic reticulum"/>
    <property type="evidence" value="ECO:0007669"/>
    <property type="project" value="TreeGrafter"/>
</dbReference>
<feature type="domain" description="Prolyl 4-hydroxylase alpha subunit" evidence="8">
    <location>
        <begin position="258"/>
        <end position="701"/>
    </location>
</feature>
<evidence type="ECO:0000259" key="8">
    <source>
        <dbReference type="SMART" id="SM00702"/>
    </source>
</evidence>
<name>A0A485L5P6_9STRA</name>
<dbReference type="GO" id="GO:0005506">
    <property type="term" value="F:iron ion binding"/>
    <property type="evidence" value="ECO:0007669"/>
    <property type="project" value="InterPro"/>
</dbReference>
<evidence type="ECO:0000256" key="1">
    <source>
        <dbReference type="ARBA" id="ARBA00001961"/>
    </source>
</evidence>
<reference evidence="9" key="2">
    <citation type="submission" date="2019-06" db="EMBL/GenBank/DDBJ databases">
        <title>Genomics analysis of Aphanomyces spp. identifies a new class of oomycete effector associated with host adaptation.</title>
        <authorList>
            <person name="Gaulin E."/>
        </authorList>
    </citation>
    <scope>NUCLEOTIDE SEQUENCE</scope>
    <source>
        <strain evidence="9">CBS 578.67</strain>
    </source>
</reference>
<evidence type="ECO:0000313" key="9">
    <source>
        <dbReference type="EMBL" id="KAF0692855.1"/>
    </source>
</evidence>
<keyword evidence="7" id="KW-1133">Transmembrane helix</keyword>
<evidence type="ECO:0000313" key="11">
    <source>
        <dbReference type="Proteomes" id="UP000332933"/>
    </source>
</evidence>
<dbReference type="PANTHER" id="PTHR10869">
    <property type="entry name" value="PROLYL 4-HYDROXYLASE ALPHA SUBUNIT"/>
    <property type="match status" value="1"/>
</dbReference>
<keyword evidence="3" id="KW-0223">Dioxygenase</keyword>
<evidence type="ECO:0000256" key="3">
    <source>
        <dbReference type="ARBA" id="ARBA00022964"/>
    </source>
</evidence>
<keyword evidence="5" id="KW-0408">Iron</keyword>
<dbReference type="OrthoDB" id="10259408at2759"/>
<feature type="transmembrane region" description="Helical" evidence="7">
    <location>
        <begin position="43"/>
        <end position="61"/>
    </location>
</feature>
<feature type="compositionally biased region" description="Low complexity" evidence="6">
    <location>
        <begin position="13"/>
        <end position="24"/>
    </location>
</feature>
<gene>
    <name evidence="10" type="primary">Aste57867_16101</name>
    <name evidence="9" type="ORF">As57867_016045</name>
    <name evidence="10" type="ORF">ASTE57867_16101</name>
</gene>
<dbReference type="Gene3D" id="2.60.120.620">
    <property type="entry name" value="q2cbj1_9rhob like domain"/>
    <property type="match status" value="2"/>
</dbReference>
<reference evidence="10 11" key="1">
    <citation type="submission" date="2019-03" db="EMBL/GenBank/DDBJ databases">
        <authorList>
            <person name="Gaulin E."/>
            <person name="Dumas B."/>
        </authorList>
    </citation>
    <scope>NUCLEOTIDE SEQUENCE [LARGE SCALE GENOMIC DNA]</scope>
    <source>
        <strain evidence="10">CBS 568.67</strain>
    </source>
</reference>
<dbReference type="SMART" id="SM00702">
    <property type="entry name" value="P4Hc"/>
    <property type="match status" value="1"/>
</dbReference>
<dbReference type="AlphaFoldDB" id="A0A485L5P6"/>
<dbReference type="InterPro" id="IPR006620">
    <property type="entry name" value="Pro_4_hyd_alph"/>
</dbReference>
<evidence type="ECO:0000256" key="6">
    <source>
        <dbReference type="SAM" id="MobiDB-lite"/>
    </source>
</evidence>
<dbReference type="GO" id="GO:0031418">
    <property type="term" value="F:L-ascorbic acid binding"/>
    <property type="evidence" value="ECO:0007669"/>
    <property type="project" value="InterPro"/>
</dbReference>
<dbReference type="EMBL" id="VJMH01005802">
    <property type="protein sequence ID" value="KAF0692855.1"/>
    <property type="molecule type" value="Genomic_DNA"/>
</dbReference>
<dbReference type="GO" id="GO:0004656">
    <property type="term" value="F:procollagen-proline 4-dioxygenase activity"/>
    <property type="evidence" value="ECO:0007669"/>
    <property type="project" value="TreeGrafter"/>
</dbReference>
<protein>
    <submittedName>
        <fullName evidence="10">Aste57867_16101 protein</fullName>
    </submittedName>
</protein>
<evidence type="ECO:0000256" key="4">
    <source>
        <dbReference type="ARBA" id="ARBA00023002"/>
    </source>
</evidence>
<keyword evidence="2" id="KW-0479">Metal-binding</keyword>
<dbReference type="Proteomes" id="UP000332933">
    <property type="component" value="Unassembled WGS sequence"/>
</dbReference>
<evidence type="ECO:0000256" key="5">
    <source>
        <dbReference type="ARBA" id="ARBA00023004"/>
    </source>
</evidence>
<dbReference type="PANTHER" id="PTHR10869:SF226">
    <property type="entry name" value="PROLYL 4-HYDROXYLASE ALPHA SUBUNIT DOMAIN-CONTAINING PROTEIN"/>
    <property type="match status" value="1"/>
</dbReference>